<dbReference type="AlphaFoldDB" id="A0A1M7DQL7"/>
<dbReference type="PANTHER" id="PTHR31118:SF32">
    <property type="entry name" value="KYNURENINE FORMAMIDASE"/>
    <property type="match status" value="1"/>
</dbReference>
<protein>
    <submittedName>
        <fullName evidence="1">Kynurenine formamidase</fullName>
    </submittedName>
</protein>
<sequence>MSEKYVELGYPIYEGMPVFPGLPEVKVELREDLEEGDHWNGSVLTTYLHAGTHVDAPFHHFSGENLGIDSIPVENFVYDKPLVLDVPAQKENDLITIKQLEAYGEELHEADILIFNTHSHEKRDVDFEAYSNGFSTVSPEAAEYIREKLPKVKAVAIDTLSIENIPAGKTNNFRTHKAFLDPARPNDTILIYEDVNLAPVVGRSIKKIYCTPLRITGRDASICNPVAIIDV</sequence>
<reference evidence="1 2" key="1">
    <citation type="submission" date="2016-11" db="EMBL/GenBank/DDBJ databases">
        <authorList>
            <person name="Jaros S."/>
            <person name="Januszkiewicz K."/>
            <person name="Wedrychowicz H."/>
        </authorList>
    </citation>
    <scope>NUCLEOTIDE SEQUENCE [LARGE SCALE GENOMIC DNA]</scope>
    <source>
        <strain evidence="1 2">DSM 16010</strain>
    </source>
</reference>
<evidence type="ECO:0000313" key="1">
    <source>
        <dbReference type="EMBL" id="SHL81776.1"/>
    </source>
</evidence>
<dbReference type="Pfam" id="PF04199">
    <property type="entry name" value="Cyclase"/>
    <property type="match status" value="1"/>
</dbReference>
<dbReference type="Proteomes" id="UP000184206">
    <property type="component" value="Unassembled WGS sequence"/>
</dbReference>
<dbReference type="GO" id="GO:0019441">
    <property type="term" value="P:L-tryptophan catabolic process to kynurenine"/>
    <property type="evidence" value="ECO:0007669"/>
    <property type="project" value="InterPro"/>
</dbReference>
<dbReference type="OrthoDB" id="9796085at2"/>
<accession>A0A1M7DQL7</accession>
<dbReference type="EMBL" id="FRCF01000003">
    <property type="protein sequence ID" value="SHL81776.1"/>
    <property type="molecule type" value="Genomic_DNA"/>
</dbReference>
<name>A0A1M7DQL7_9BACL</name>
<dbReference type="SUPFAM" id="SSF102198">
    <property type="entry name" value="Putative cyclase"/>
    <property type="match status" value="1"/>
</dbReference>
<dbReference type="InterPro" id="IPR007325">
    <property type="entry name" value="KFase/CYL"/>
</dbReference>
<gene>
    <name evidence="1" type="ORF">SAMN02745189_00960</name>
</gene>
<keyword evidence="2" id="KW-1185">Reference proteome</keyword>
<dbReference type="PANTHER" id="PTHR31118">
    <property type="entry name" value="CYCLASE-LIKE PROTEIN 2"/>
    <property type="match status" value="1"/>
</dbReference>
<dbReference type="Gene3D" id="3.50.30.50">
    <property type="entry name" value="Putative cyclase"/>
    <property type="match status" value="1"/>
</dbReference>
<dbReference type="InterPro" id="IPR037175">
    <property type="entry name" value="KFase_sf"/>
</dbReference>
<dbReference type="RefSeq" id="WP_072708956.1">
    <property type="nucleotide sequence ID" value="NZ_FRCF01000003.1"/>
</dbReference>
<dbReference type="GO" id="GO:0004061">
    <property type="term" value="F:arylformamidase activity"/>
    <property type="evidence" value="ECO:0007669"/>
    <property type="project" value="InterPro"/>
</dbReference>
<dbReference type="STRING" id="1123231.SAMN02745189_00960"/>
<proteinExistence type="predicted"/>
<evidence type="ECO:0000313" key="2">
    <source>
        <dbReference type="Proteomes" id="UP000184206"/>
    </source>
</evidence>
<organism evidence="1 2">
    <name type="scientific">Lacicoccus alkaliphilus DSM 16010</name>
    <dbReference type="NCBI Taxonomy" id="1123231"/>
    <lineage>
        <taxon>Bacteria</taxon>
        <taxon>Bacillati</taxon>
        <taxon>Bacillota</taxon>
        <taxon>Bacilli</taxon>
        <taxon>Bacillales</taxon>
        <taxon>Salinicoccaceae</taxon>
        <taxon>Lacicoccus</taxon>
    </lineage>
</organism>